<protein>
    <submittedName>
        <fullName evidence="1">Uncharacterized protein</fullName>
    </submittedName>
</protein>
<proteinExistence type="predicted"/>
<gene>
    <name evidence="1" type="ORF">M9H77_13023</name>
</gene>
<name>A0ACC0BJ69_CATRO</name>
<dbReference type="EMBL" id="CM044703">
    <property type="protein sequence ID" value="KAI5672659.1"/>
    <property type="molecule type" value="Genomic_DNA"/>
</dbReference>
<sequence>MKTDIFLEADFPKLAQDAIGPHGSMPYMKIEIVDYQRLWRPWQKALIIKVLSRNISHKLLMERNMDIRILTVPRNLNRWSHRHRLHWHELQLFLNLQMGANWRKELLVLGCFPSV</sequence>
<evidence type="ECO:0000313" key="2">
    <source>
        <dbReference type="Proteomes" id="UP001060085"/>
    </source>
</evidence>
<keyword evidence="2" id="KW-1185">Reference proteome</keyword>
<evidence type="ECO:0000313" key="1">
    <source>
        <dbReference type="EMBL" id="KAI5672659.1"/>
    </source>
</evidence>
<reference evidence="2" key="1">
    <citation type="journal article" date="2023" name="Nat. Plants">
        <title>Single-cell RNA sequencing provides a high-resolution roadmap for understanding the multicellular compartmentation of specialized metabolism.</title>
        <authorList>
            <person name="Sun S."/>
            <person name="Shen X."/>
            <person name="Li Y."/>
            <person name="Li Y."/>
            <person name="Wang S."/>
            <person name="Li R."/>
            <person name="Zhang H."/>
            <person name="Shen G."/>
            <person name="Guo B."/>
            <person name="Wei J."/>
            <person name="Xu J."/>
            <person name="St-Pierre B."/>
            <person name="Chen S."/>
            <person name="Sun C."/>
        </authorList>
    </citation>
    <scope>NUCLEOTIDE SEQUENCE [LARGE SCALE GENOMIC DNA]</scope>
</reference>
<comment type="caution">
    <text evidence="1">The sequence shown here is derived from an EMBL/GenBank/DDBJ whole genome shotgun (WGS) entry which is preliminary data.</text>
</comment>
<dbReference type="Proteomes" id="UP001060085">
    <property type="component" value="Linkage Group LG03"/>
</dbReference>
<organism evidence="1 2">
    <name type="scientific">Catharanthus roseus</name>
    <name type="common">Madagascar periwinkle</name>
    <name type="synonym">Vinca rosea</name>
    <dbReference type="NCBI Taxonomy" id="4058"/>
    <lineage>
        <taxon>Eukaryota</taxon>
        <taxon>Viridiplantae</taxon>
        <taxon>Streptophyta</taxon>
        <taxon>Embryophyta</taxon>
        <taxon>Tracheophyta</taxon>
        <taxon>Spermatophyta</taxon>
        <taxon>Magnoliopsida</taxon>
        <taxon>eudicotyledons</taxon>
        <taxon>Gunneridae</taxon>
        <taxon>Pentapetalae</taxon>
        <taxon>asterids</taxon>
        <taxon>lamiids</taxon>
        <taxon>Gentianales</taxon>
        <taxon>Apocynaceae</taxon>
        <taxon>Rauvolfioideae</taxon>
        <taxon>Vinceae</taxon>
        <taxon>Catharanthinae</taxon>
        <taxon>Catharanthus</taxon>
    </lineage>
</organism>
<accession>A0ACC0BJ69</accession>